<dbReference type="SUPFAM" id="SSF51735">
    <property type="entry name" value="NAD(P)-binding Rossmann-fold domains"/>
    <property type="match status" value="1"/>
</dbReference>
<comment type="caution">
    <text evidence="1">The sequence shown here is derived from an EMBL/GenBank/DDBJ whole genome shotgun (WGS) entry which is preliminary data.</text>
</comment>
<reference evidence="1 2" key="1">
    <citation type="journal article" date="2018" name="New Phytol.">
        <title>Phylogenomics of Endogonaceae and evolution of mycorrhizas within Mucoromycota.</title>
        <authorList>
            <person name="Chang Y."/>
            <person name="Desiro A."/>
            <person name="Na H."/>
            <person name="Sandor L."/>
            <person name="Lipzen A."/>
            <person name="Clum A."/>
            <person name="Barry K."/>
            <person name="Grigoriev I.V."/>
            <person name="Martin F.M."/>
            <person name="Stajich J.E."/>
            <person name="Smith M.E."/>
            <person name="Bonito G."/>
            <person name="Spatafora J.W."/>
        </authorList>
    </citation>
    <scope>NUCLEOTIDE SEQUENCE [LARGE SCALE GENOMIC DNA]</scope>
    <source>
        <strain evidence="1 2">GMNB39</strain>
    </source>
</reference>
<gene>
    <name evidence="1" type="ORF">BC936DRAFT_145037</name>
</gene>
<evidence type="ECO:0000313" key="1">
    <source>
        <dbReference type="EMBL" id="RUP52390.1"/>
    </source>
</evidence>
<dbReference type="InterPro" id="IPR005097">
    <property type="entry name" value="Sacchrp_dh_NADP-bd"/>
</dbReference>
<organism evidence="1 2">
    <name type="scientific">Jimgerdemannia flammicorona</name>
    <dbReference type="NCBI Taxonomy" id="994334"/>
    <lineage>
        <taxon>Eukaryota</taxon>
        <taxon>Fungi</taxon>
        <taxon>Fungi incertae sedis</taxon>
        <taxon>Mucoromycota</taxon>
        <taxon>Mucoromycotina</taxon>
        <taxon>Endogonomycetes</taxon>
        <taxon>Endogonales</taxon>
        <taxon>Endogonaceae</taxon>
        <taxon>Jimgerdemannia</taxon>
    </lineage>
</organism>
<dbReference type="Pfam" id="PF03435">
    <property type="entry name" value="Sacchrp_dh_NADP"/>
    <property type="match status" value="1"/>
</dbReference>
<proteinExistence type="predicted"/>
<accession>A0A433DNC5</accession>
<dbReference type="InterPro" id="IPR036291">
    <property type="entry name" value="NAD(P)-bd_dom_sf"/>
</dbReference>
<dbReference type="EMBL" id="RBNI01000038">
    <property type="protein sequence ID" value="RUP52390.1"/>
    <property type="molecule type" value="Genomic_DNA"/>
</dbReference>
<sequence>MSAFQLLIYGCSGYIGRLTAERAALHPGSVVLAGRSRKKVAALADKLDLPYRVFSLDNPEDIDANIRDVKVVLNLAGPFAFTTPPLIHSCIRVQTHYLDVTTEPSVFHLLFETLSPAIRNAGIVCIPGVGFELVPTDVLAAMLHHHIPTATHLDLSFAFSDQSRPLAASPGATKTYLSTLADPQHCSARIDGRMTPVRHFYKTRRVAFPTAGSALVGFVPWADSLTAYYTTGIPNIDTFVPVDPSMVRSALWSFFLVRALLRHFPPFQWLLFLLVDIFYSRPPSDADRKGVRIDVWGEARDERTGEGVRGSLQTMEGYGFASCAALEAARELIERADEGGAVSSATGEENENRSGEDRIRPGTYTPSRAFSPNFIFTIPNTTLYTFIRFKMSPAASRLASVGLASSSSSSIAAVKSKSTTLIPPVIQGTGWS</sequence>
<dbReference type="Proteomes" id="UP000268093">
    <property type="component" value="Unassembled WGS sequence"/>
</dbReference>
<keyword evidence="2" id="KW-1185">Reference proteome</keyword>
<evidence type="ECO:0000313" key="2">
    <source>
        <dbReference type="Proteomes" id="UP000268093"/>
    </source>
</evidence>
<dbReference type="PANTHER" id="PTHR43781">
    <property type="entry name" value="SACCHAROPINE DEHYDROGENASE"/>
    <property type="match status" value="1"/>
</dbReference>
<dbReference type="PANTHER" id="PTHR43781:SF1">
    <property type="entry name" value="SACCHAROPINE DEHYDROGENASE"/>
    <property type="match status" value="1"/>
</dbReference>
<dbReference type="OrthoDB" id="10268090at2759"/>
<dbReference type="Gene3D" id="3.40.50.720">
    <property type="entry name" value="NAD(P)-binding Rossmann-like Domain"/>
    <property type="match status" value="1"/>
</dbReference>
<protein>
    <submittedName>
        <fullName evidence="1">Saccharopine dehydrogenase-domain-containing protein</fullName>
    </submittedName>
</protein>
<name>A0A433DNC5_9FUNG</name>